<evidence type="ECO:0000259" key="1">
    <source>
        <dbReference type="SMART" id="SM00860"/>
    </source>
</evidence>
<dbReference type="Proteomes" id="UP000238390">
    <property type="component" value="Plasmid unnamed2"/>
</dbReference>
<dbReference type="SMART" id="SM00860">
    <property type="entry name" value="SMI1_KNR4"/>
    <property type="match status" value="1"/>
</dbReference>
<dbReference type="Gene3D" id="3.40.1580.10">
    <property type="entry name" value="SMI1/KNR4-like"/>
    <property type="match status" value="1"/>
</dbReference>
<protein>
    <submittedName>
        <fullName evidence="2">SMI1 / KNR4 family protein</fullName>
    </submittedName>
</protein>
<dbReference type="SUPFAM" id="SSF160631">
    <property type="entry name" value="SMI1/KNR4-like"/>
    <property type="match status" value="1"/>
</dbReference>
<evidence type="ECO:0000313" key="3">
    <source>
        <dbReference type="Proteomes" id="UP000238390"/>
    </source>
</evidence>
<keyword evidence="2" id="KW-0614">Plasmid</keyword>
<dbReference type="InterPro" id="IPR037883">
    <property type="entry name" value="Knr4/Smi1-like_sf"/>
</dbReference>
<geneLocation type="plasmid" evidence="2 3">
    <name>unnamed2</name>
</geneLocation>
<dbReference type="Pfam" id="PF09346">
    <property type="entry name" value="SMI1_KNR4"/>
    <property type="match status" value="1"/>
</dbReference>
<proteinExistence type="predicted"/>
<dbReference type="AlphaFoldDB" id="A0A2R3J5K9"/>
<reference evidence="2 3" key="1">
    <citation type="submission" date="2018-02" db="EMBL/GenBank/DDBJ databases">
        <title>FDA/CDC Antimicrobial Resistant Isolate Bank Genome Sequencing.</title>
        <authorList>
            <person name="Benahmed F.H."/>
            <person name="Lutgring J.D."/>
            <person name="Yoo B."/>
            <person name="Machado M."/>
            <person name="Brown A."/>
            <person name="McAllister G."/>
            <person name="Perry A."/>
            <person name="Halpin A.L."/>
            <person name="Vavikolanu K."/>
            <person name="Ott S."/>
            <person name="Zhao X."/>
            <person name="Tallon L.J."/>
            <person name="Sadzewicz L."/>
            <person name="Aluvathingal J."/>
            <person name="Nadendla S."/>
            <person name="Voskania-kordi A."/>
            <person name="Simonyan V."/>
            <person name="Patel J."/>
            <person name="Shawar R.M."/>
        </authorList>
    </citation>
    <scope>NUCLEOTIDE SEQUENCE [LARGE SCALE GENOMIC DNA]</scope>
    <source>
        <strain evidence="2 3">AR_0356</strain>
        <plasmid evidence="2 3">unnamed2</plasmid>
    </source>
</reference>
<name>A0A2R3J5K9_9PSED</name>
<keyword evidence="3" id="KW-1185">Reference proteome</keyword>
<dbReference type="RefSeq" id="WP_058199162.1">
    <property type="nucleotide sequence ID" value="NZ_CP027170.1"/>
</dbReference>
<organism evidence="2 3">
    <name type="scientific">Pseudomonas paraeruginosa</name>
    <dbReference type="NCBI Taxonomy" id="2994495"/>
    <lineage>
        <taxon>Bacteria</taxon>
        <taxon>Pseudomonadati</taxon>
        <taxon>Pseudomonadota</taxon>
        <taxon>Gammaproteobacteria</taxon>
        <taxon>Pseudomonadales</taxon>
        <taxon>Pseudomonadaceae</taxon>
        <taxon>Pseudomonas</taxon>
    </lineage>
</organism>
<evidence type="ECO:0000313" key="2">
    <source>
        <dbReference type="EMBL" id="AVK09468.1"/>
    </source>
</evidence>
<dbReference type="EMBL" id="CP027170">
    <property type="protein sequence ID" value="AVK09468.1"/>
    <property type="molecule type" value="Genomic_DNA"/>
</dbReference>
<feature type="domain" description="Knr4/Smi1-like" evidence="1">
    <location>
        <begin position="9"/>
        <end position="131"/>
    </location>
</feature>
<gene>
    <name evidence="2" type="ORF">CSB93_6616</name>
</gene>
<accession>A0A2R3J5K9</accession>
<sequence length="139" mass="15525">MKLIDTSTPLSDGELARFAALFDDKLPEAFLRFYQQHNGGYLREEGEEPDPSGIDSFIPASYGDNPIEALHQTFAEGFAHLVEFVPFAADRYGNCYLLSLRDEDHGRVYLHLLDGDELIDIADSFAELIDDLQQRAGAA</sequence>
<dbReference type="InterPro" id="IPR018958">
    <property type="entry name" value="Knr4/Smi1-like_dom"/>
</dbReference>